<keyword evidence="3" id="KW-1185">Reference proteome</keyword>
<sequence>MSPSRELLLRVCPPGLPPRSLPEAATRSIGRYETSTYVLPVGLSRGPSTEASQASAVDPVLRRHRHQPWTHRGPSTEASQASAVDPVLRRHRPQPWTQYWGVTGLSRGPSTEASQASAVDPVLGRHRHQPWTQY</sequence>
<name>A0AAV7U4C6_PLEWA</name>
<comment type="caution">
    <text evidence="2">The sequence shown here is derived from an EMBL/GenBank/DDBJ whole genome shotgun (WGS) entry which is preliminary data.</text>
</comment>
<evidence type="ECO:0000256" key="1">
    <source>
        <dbReference type="SAM" id="MobiDB-lite"/>
    </source>
</evidence>
<reference evidence="2" key="1">
    <citation type="journal article" date="2022" name="bioRxiv">
        <title>Sequencing and chromosome-scale assembly of the giantPleurodeles waltlgenome.</title>
        <authorList>
            <person name="Brown T."/>
            <person name="Elewa A."/>
            <person name="Iarovenko S."/>
            <person name="Subramanian E."/>
            <person name="Araus A.J."/>
            <person name="Petzold A."/>
            <person name="Susuki M."/>
            <person name="Suzuki K.-i.T."/>
            <person name="Hayashi T."/>
            <person name="Toyoda A."/>
            <person name="Oliveira C."/>
            <person name="Osipova E."/>
            <person name="Leigh N.D."/>
            <person name="Simon A."/>
            <person name="Yun M.H."/>
        </authorList>
    </citation>
    <scope>NUCLEOTIDE SEQUENCE</scope>
    <source>
        <strain evidence="2">20211129_DDA</strain>
        <tissue evidence="2">Liver</tissue>
    </source>
</reference>
<accession>A0AAV7U4C6</accession>
<evidence type="ECO:0000313" key="2">
    <source>
        <dbReference type="EMBL" id="KAJ1182934.1"/>
    </source>
</evidence>
<feature type="region of interest" description="Disordered" evidence="1">
    <location>
        <begin position="43"/>
        <end position="87"/>
    </location>
</feature>
<feature type="region of interest" description="Disordered" evidence="1">
    <location>
        <begin position="99"/>
        <end position="134"/>
    </location>
</feature>
<feature type="compositionally biased region" description="Polar residues" evidence="1">
    <location>
        <begin position="108"/>
        <end position="117"/>
    </location>
</feature>
<evidence type="ECO:0000313" key="3">
    <source>
        <dbReference type="Proteomes" id="UP001066276"/>
    </source>
</evidence>
<feature type="compositionally biased region" description="Basic residues" evidence="1">
    <location>
        <begin position="124"/>
        <end position="134"/>
    </location>
</feature>
<proteinExistence type="predicted"/>
<dbReference type="EMBL" id="JANPWB010000006">
    <property type="protein sequence ID" value="KAJ1182934.1"/>
    <property type="molecule type" value="Genomic_DNA"/>
</dbReference>
<feature type="compositionally biased region" description="Polar residues" evidence="1">
    <location>
        <begin position="46"/>
        <end position="55"/>
    </location>
</feature>
<gene>
    <name evidence="2" type="ORF">NDU88_008111</name>
</gene>
<dbReference type="AlphaFoldDB" id="A0AAV7U4C6"/>
<organism evidence="2 3">
    <name type="scientific">Pleurodeles waltl</name>
    <name type="common">Iberian ribbed newt</name>
    <dbReference type="NCBI Taxonomy" id="8319"/>
    <lineage>
        <taxon>Eukaryota</taxon>
        <taxon>Metazoa</taxon>
        <taxon>Chordata</taxon>
        <taxon>Craniata</taxon>
        <taxon>Vertebrata</taxon>
        <taxon>Euteleostomi</taxon>
        <taxon>Amphibia</taxon>
        <taxon>Batrachia</taxon>
        <taxon>Caudata</taxon>
        <taxon>Salamandroidea</taxon>
        <taxon>Salamandridae</taxon>
        <taxon>Pleurodelinae</taxon>
        <taxon>Pleurodeles</taxon>
    </lineage>
</organism>
<dbReference type="Proteomes" id="UP001066276">
    <property type="component" value="Chromosome 3_2"/>
</dbReference>
<protein>
    <submittedName>
        <fullName evidence="2">Uncharacterized protein</fullName>
    </submittedName>
</protein>